<dbReference type="Proteomes" id="UP001501469">
    <property type="component" value="Unassembled WGS sequence"/>
</dbReference>
<protein>
    <recommendedName>
        <fullName evidence="3">STAS/SEC14 domain-containing protein</fullName>
    </recommendedName>
</protein>
<reference evidence="2" key="1">
    <citation type="journal article" date="2019" name="Int. J. Syst. Evol. Microbiol.">
        <title>The Global Catalogue of Microorganisms (GCM) 10K type strain sequencing project: providing services to taxonomists for standard genome sequencing and annotation.</title>
        <authorList>
            <consortium name="The Broad Institute Genomics Platform"/>
            <consortium name="The Broad Institute Genome Sequencing Center for Infectious Disease"/>
            <person name="Wu L."/>
            <person name="Ma J."/>
        </authorList>
    </citation>
    <scope>NUCLEOTIDE SEQUENCE [LARGE SCALE GENOMIC DNA]</scope>
    <source>
        <strain evidence="2">JCM 17225</strain>
    </source>
</reference>
<evidence type="ECO:0000313" key="2">
    <source>
        <dbReference type="Proteomes" id="UP001501469"/>
    </source>
</evidence>
<comment type="caution">
    <text evidence="1">The sequence shown here is derived from an EMBL/GenBank/DDBJ whole genome shotgun (WGS) entry which is preliminary data.</text>
</comment>
<evidence type="ECO:0000313" key="1">
    <source>
        <dbReference type="EMBL" id="GAA4028172.1"/>
    </source>
</evidence>
<dbReference type="EMBL" id="BAABDK010000010">
    <property type="protein sequence ID" value="GAA4028172.1"/>
    <property type="molecule type" value="Genomic_DNA"/>
</dbReference>
<keyword evidence="2" id="KW-1185">Reference proteome</keyword>
<organism evidence="1 2">
    <name type="scientific">Hymenobacter glaciei</name>
    <dbReference type="NCBI Taxonomy" id="877209"/>
    <lineage>
        <taxon>Bacteria</taxon>
        <taxon>Pseudomonadati</taxon>
        <taxon>Bacteroidota</taxon>
        <taxon>Cytophagia</taxon>
        <taxon>Cytophagales</taxon>
        <taxon>Hymenobacteraceae</taxon>
        <taxon>Hymenobacter</taxon>
    </lineage>
</organism>
<name>A0ABP7TLP8_9BACT</name>
<gene>
    <name evidence="1" type="ORF">GCM10022409_10290</name>
</gene>
<evidence type="ECO:0008006" key="3">
    <source>
        <dbReference type="Google" id="ProtNLM"/>
    </source>
</evidence>
<accession>A0ABP7TLP8</accession>
<sequence>MPEPALRIYFNNPVGRVLEHPDGYAYVIYEPGPRKLHHLQAFLTHTGQLLALRGWHKLLGDQRQLAPYTPEERQWIVDYWLTAEQRGSAVIYGAVLVPEEVFAHLSESEALAEIKAAALVYRLFDSEAAAQEWLRQKP</sequence>
<dbReference type="RefSeq" id="WP_345051117.1">
    <property type="nucleotide sequence ID" value="NZ_BAABDK010000010.1"/>
</dbReference>
<proteinExistence type="predicted"/>